<evidence type="ECO:0000313" key="12">
    <source>
        <dbReference type="EMBL" id="SEA77327.1"/>
    </source>
</evidence>
<dbReference type="Proteomes" id="UP000199409">
    <property type="component" value="Unassembled WGS sequence"/>
</dbReference>
<dbReference type="EMBL" id="FNQN01000012">
    <property type="protein sequence ID" value="SEA77327.1"/>
    <property type="molecule type" value="Genomic_DNA"/>
</dbReference>
<dbReference type="Gene3D" id="3.40.50.2300">
    <property type="match status" value="1"/>
</dbReference>
<evidence type="ECO:0000256" key="7">
    <source>
        <dbReference type="ARBA" id="ARBA00023159"/>
    </source>
</evidence>
<evidence type="ECO:0000256" key="4">
    <source>
        <dbReference type="ARBA" id="ARBA00023012"/>
    </source>
</evidence>
<dbReference type="InterPro" id="IPR024187">
    <property type="entry name" value="Sig_transdc_resp-reg_cit/mal"/>
</dbReference>
<keyword evidence="4 9" id="KW-0902">Two-component regulatory system</keyword>
<dbReference type="PROSITE" id="PS50110">
    <property type="entry name" value="RESPONSE_REGULATORY"/>
    <property type="match status" value="1"/>
</dbReference>
<protein>
    <recommendedName>
        <fullName evidence="9">Transcriptional regulatory protein</fullName>
    </recommendedName>
</protein>
<sequence>MKTIEVLIIEDNLKVAKAHQLYVEKVPGFSVTGVVNLLADATHMVDALKPDLVLLDVYFPDGNGMDFLDQLRTSHSNADVILITAAKEVKLLHNALRGGVFDYMIKPVFFERFEEALTKYRQHWEKLNKLKDMSQEEVDLFFQRATDSSAGHKMHDFPKGIDPLTLDKIIAIFDESSEKGLSAEEVGSIIGASRTTARKYLEYLISTNALKIELEYGTIGRPERRYFKV</sequence>
<dbReference type="PIRSF" id="PIRSF006171">
    <property type="entry name" value="RR_citrat_malat"/>
    <property type="match status" value="1"/>
</dbReference>
<dbReference type="Pfam" id="PF20714">
    <property type="entry name" value="HTH_64"/>
    <property type="match status" value="1"/>
</dbReference>
<name>A0A1H4DXM1_9BACT</name>
<evidence type="ECO:0000313" key="13">
    <source>
        <dbReference type="Proteomes" id="UP000199409"/>
    </source>
</evidence>
<dbReference type="RefSeq" id="WP_092350550.1">
    <property type="nucleotide sequence ID" value="NZ_FNQN01000012.1"/>
</dbReference>
<dbReference type="InterPro" id="IPR051271">
    <property type="entry name" value="2C-system_Tx_regulators"/>
</dbReference>
<keyword evidence="2 9" id="KW-0963">Cytoplasm</keyword>
<dbReference type="SUPFAM" id="SSF52172">
    <property type="entry name" value="CheY-like"/>
    <property type="match status" value="1"/>
</dbReference>
<dbReference type="GO" id="GO:0003700">
    <property type="term" value="F:DNA-binding transcription factor activity"/>
    <property type="evidence" value="ECO:0007669"/>
    <property type="project" value="InterPro"/>
</dbReference>
<dbReference type="OrthoDB" id="9802426at2"/>
<accession>A0A1H4DXM1</accession>
<dbReference type="SMART" id="SM00448">
    <property type="entry name" value="REC"/>
    <property type="match status" value="1"/>
</dbReference>
<organism evidence="12 13">
    <name type="scientific">Desulfuromusa kysingii</name>
    <dbReference type="NCBI Taxonomy" id="37625"/>
    <lineage>
        <taxon>Bacteria</taxon>
        <taxon>Pseudomonadati</taxon>
        <taxon>Thermodesulfobacteriota</taxon>
        <taxon>Desulfuromonadia</taxon>
        <taxon>Desulfuromonadales</taxon>
        <taxon>Geopsychrobacteraceae</taxon>
        <taxon>Desulfuromusa</taxon>
    </lineage>
</organism>
<dbReference type="InterPro" id="IPR001789">
    <property type="entry name" value="Sig_transdc_resp-reg_receiver"/>
</dbReference>
<evidence type="ECO:0000256" key="8">
    <source>
        <dbReference type="ARBA" id="ARBA00023163"/>
    </source>
</evidence>
<evidence type="ECO:0000256" key="6">
    <source>
        <dbReference type="ARBA" id="ARBA00023125"/>
    </source>
</evidence>
<dbReference type="PANTHER" id="PTHR45526">
    <property type="entry name" value="TRANSCRIPTIONAL REGULATORY PROTEIN DPIA"/>
    <property type="match status" value="1"/>
</dbReference>
<dbReference type="CDD" id="cd19925">
    <property type="entry name" value="REC_citrate_TCS"/>
    <property type="match status" value="1"/>
</dbReference>
<feature type="modified residue" description="4-aspartylphosphate" evidence="10">
    <location>
        <position position="56"/>
    </location>
</feature>
<keyword evidence="5 9" id="KW-0805">Transcription regulation</keyword>
<evidence type="ECO:0000256" key="1">
    <source>
        <dbReference type="ARBA" id="ARBA00004496"/>
    </source>
</evidence>
<reference evidence="12 13" key="1">
    <citation type="submission" date="2016-10" db="EMBL/GenBank/DDBJ databases">
        <authorList>
            <person name="de Groot N.N."/>
        </authorList>
    </citation>
    <scope>NUCLEOTIDE SEQUENCE [LARGE SCALE GENOMIC DNA]</scope>
    <source>
        <strain evidence="12 13">DSM 7343</strain>
    </source>
</reference>
<dbReference type="GO" id="GO:0003677">
    <property type="term" value="F:DNA binding"/>
    <property type="evidence" value="ECO:0007669"/>
    <property type="project" value="UniProtKB-KW"/>
</dbReference>
<keyword evidence="7 9" id="KW-0010">Activator</keyword>
<dbReference type="InterPro" id="IPR048714">
    <property type="entry name" value="DpiA-like_HTH"/>
</dbReference>
<evidence type="ECO:0000256" key="5">
    <source>
        <dbReference type="ARBA" id="ARBA00023015"/>
    </source>
</evidence>
<gene>
    <name evidence="12" type="ORF">SAMN05660420_03132</name>
</gene>
<keyword evidence="8 9" id="KW-0804">Transcription</keyword>
<dbReference type="AlphaFoldDB" id="A0A1H4DXM1"/>
<dbReference type="PANTHER" id="PTHR45526:SF1">
    <property type="entry name" value="TRANSCRIPTIONAL REGULATORY PROTEIN DCUR-RELATED"/>
    <property type="match status" value="1"/>
</dbReference>
<dbReference type="GO" id="GO:0005737">
    <property type="term" value="C:cytoplasm"/>
    <property type="evidence" value="ECO:0007669"/>
    <property type="project" value="UniProtKB-SubCell"/>
</dbReference>
<dbReference type="GO" id="GO:0000156">
    <property type="term" value="F:phosphorelay response regulator activity"/>
    <property type="evidence" value="ECO:0007669"/>
    <property type="project" value="TreeGrafter"/>
</dbReference>
<dbReference type="InterPro" id="IPR011006">
    <property type="entry name" value="CheY-like_superfamily"/>
</dbReference>
<keyword evidence="6 9" id="KW-0238">DNA-binding</keyword>
<evidence type="ECO:0000256" key="9">
    <source>
        <dbReference type="PIRNR" id="PIRNR006171"/>
    </source>
</evidence>
<evidence type="ECO:0000256" key="10">
    <source>
        <dbReference type="PROSITE-ProRule" id="PRU00169"/>
    </source>
</evidence>
<evidence type="ECO:0000256" key="2">
    <source>
        <dbReference type="ARBA" id="ARBA00022490"/>
    </source>
</evidence>
<comment type="subcellular location">
    <subcellularLocation>
        <location evidence="1 9">Cytoplasm</location>
    </subcellularLocation>
</comment>
<feature type="domain" description="Response regulatory" evidence="11">
    <location>
        <begin position="5"/>
        <end position="121"/>
    </location>
</feature>
<dbReference type="STRING" id="37625.SAMN05660420_03132"/>
<evidence type="ECO:0000259" key="11">
    <source>
        <dbReference type="PROSITE" id="PS50110"/>
    </source>
</evidence>
<evidence type="ECO:0000256" key="3">
    <source>
        <dbReference type="ARBA" id="ARBA00022553"/>
    </source>
</evidence>
<proteinExistence type="predicted"/>
<dbReference type="Pfam" id="PF00072">
    <property type="entry name" value="Response_reg"/>
    <property type="match status" value="1"/>
</dbReference>
<keyword evidence="13" id="KW-1185">Reference proteome</keyword>
<keyword evidence="3 10" id="KW-0597">Phosphoprotein</keyword>